<dbReference type="GO" id="GO:0000272">
    <property type="term" value="P:polysaccharide catabolic process"/>
    <property type="evidence" value="ECO:0007669"/>
    <property type="project" value="UniProtKB-KW"/>
</dbReference>
<proteinExistence type="inferred from homology"/>
<organism evidence="9 10">
    <name type="scientific">Streptomyces griseoviridis</name>
    <dbReference type="NCBI Taxonomy" id="45398"/>
    <lineage>
        <taxon>Bacteria</taxon>
        <taxon>Bacillati</taxon>
        <taxon>Actinomycetota</taxon>
        <taxon>Actinomycetes</taxon>
        <taxon>Kitasatosporales</taxon>
        <taxon>Streptomycetaceae</taxon>
        <taxon>Streptomyces</taxon>
    </lineage>
</organism>
<comment type="caution">
    <text evidence="9">The sequence shown here is derived from an EMBL/GenBank/DDBJ whole genome shotgun (WGS) entry which is preliminary data.</text>
</comment>
<feature type="region of interest" description="Disordered" evidence="7">
    <location>
        <begin position="313"/>
        <end position="395"/>
    </location>
</feature>
<dbReference type="InterPro" id="IPR013324">
    <property type="entry name" value="RNA_pol_sigma_r3/r4-like"/>
</dbReference>
<keyword evidence="5" id="KW-0804">Transcription</keyword>
<evidence type="ECO:0000256" key="2">
    <source>
        <dbReference type="ARBA" id="ARBA00022729"/>
    </source>
</evidence>
<keyword evidence="3" id="KW-0805">Transcription regulation</keyword>
<evidence type="ECO:0000313" key="10">
    <source>
        <dbReference type="Proteomes" id="UP000653493"/>
    </source>
</evidence>
<accession>A0A918LI71</accession>
<dbReference type="GO" id="GO:0030247">
    <property type="term" value="F:polysaccharide binding"/>
    <property type="evidence" value="ECO:0007669"/>
    <property type="project" value="UniProtKB-UniRule"/>
</dbReference>
<dbReference type="Pfam" id="PF00553">
    <property type="entry name" value="CBM_2"/>
    <property type="match status" value="1"/>
</dbReference>
<evidence type="ECO:0000259" key="8">
    <source>
        <dbReference type="PROSITE" id="PS51173"/>
    </source>
</evidence>
<dbReference type="GO" id="GO:0003677">
    <property type="term" value="F:DNA binding"/>
    <property type="evidence" value="ECO:0007669"/>
    <property type="project" value="InterPro"/>
</dbReference>
<protein>
    <recommendedName>
        <fullName evidence="8">CBM2 domain-containing protein</fullName>
    </recommendedName>
</protein>
<evidence type="ECO:0000256" key="3">
    <source>
        <dbReference type="ARBA" id="ARBA00023015"/>
    </source>
</evidence>
<feature type="compositionally biased region" description="Pro residues" evidence="7">
    <location>
        <begin position="335"/>
        <end position="357"/>
    </location>
</feature>
<keyword evidence="4" id="KW-0731">Sigma factor</keyword>
<dbReference type="SMART" id="SM00637">
    <property type="entry name" value="CBD_II"/>
    <property type="match status" value="1"/>
</dbReference>
<feature type="domain" description="CBM2" evidence="8">
    <location>
        <begin position="388"/>
        <end position="496"/>
    </location>
</feature>
<evidence type="ECO:0000313" key="9">
    <source>
        <dbReference type="EMBL" id="GGS52906.1"/>
    </source>
</evidence>
<feature type="compositionally biased region" description="Low complexity" evidence="7">
    <location>
        <begin position="358"/>
        <end position="386"/>
    </location>
</feature>
<dbReference type="GO" id="GO:0004553">
    <property type="term" value="F:hydrolase activity, hydrolyzing O-glycosyl compounds"/>
    <property type="evidence" value="ECO:0007669"/>
    <property type="project" value="InterPro"/>
</dbReference>
<sequence length="496" mass="51083">MSDLPIPQSAAGAGPFAECWDAVLSYADLCADGSAAAARLATEALARRTREAGGTGSRTAPGPAHRPVRLLPRVPLLLTAVRATAAAWEAGGRGDDLTPGLRLWLRSGPAARHTGPAARRPLALRALRGLPPADAELLWLAEVEALPLPVVARRLGLDPAAVTAELAQARALFRDRCRRGHLDGPPDDPCAPYARILAGAAASGTPVTPDGLSRHLARCAGCAEAAGCLRTDPGSLPAALADGVLGWGGLAYLERRRRAAEARLAAALPAPAYPDDGPPDDGSRRTRAVRRALLSTAVLASLLALTASLRPFGDADASDTLTGTPATPADRGRPSAPPTPASPPTPGPTSTPAPRPAPAGSESATPLRTPAPRTAAPRTSEPRTTTQAVPSPPSCRAHYDLVTQWPAGFQATVTVATARPLDTWRVTWSFPDGQRVGRMWDATLFQSGPHVTATAAPYNATVPAGGTLTFGFLASWEGRNGGPEGVALNGRPCAVS</sequence>
<reference evidence="9" key="2">
    <citation type="submission" date="2020-09" db="EMBL/GenBank/DDBJ databases">
        <authorList>
            <person name="Sun Q."/>
            <person name="Ohkuma M."/>
        </authorList>
    </citation>
    <scope>NUCLEOTIDE SEQUENCE</scope>
    <source>
        <strain evidence="9">JCM 4234</strain>
    </source>
</reference>
<dbReference type="EMBL" id="BMSL01000016">
    <property type="protein sequence ID" value="GGS52906.1"/>
    <property type="molecule type" value="Genomic_DNA"/>
</dbReference>
<dbReference type="InterPro" id="IPR013249">
    <property type="entry name" value="RNA_pol_sigma70_r4_t2"/>
</dbReference>
<comment type="similarity">
    <text evidence="1">Belongs to the sigma-70 factor family. ECF subfamily.</text>
</comment>
<evidence type="ECO:0000256" key="4">
    <source>
        <dbReference type="ARBA" id="ARBA00023082"/>
    </source>
</evidence>
<dbReference type="AlphaFoldDB" id="A0A918LI71"/>
<dbReference type="Gene3D" id="2.60.40.290">
    <property type="match status" value="1"/>
</dbReference>
<evidence type="ECO:0000256" key="6">
    <source>
        <dbReference type="ARBA" id="ARBA00023326"/>
    </source>
</evidence>
<reference evidence="9" key="1">
    <citation type="journal article" date="2014" name="Int. J. Syst. Evol. Microbiol.">
        <title>Complete genome sequence of Corynebacterium casei LMG S-19264T (=DSM 44701T), isolated from a smear-ripened cheese.</title>
        <authorList>
            <consortium name="US DOE Joint Genome Institute (JGI-PGF)"/>
            <person name="Walter F."/>
            <person name="Albersmeier A."/>
            <person name="Kalinowski J."/>
            <person name="Ruckert C."/>
        </authorList>
    </citation>
    <scope>NUCLEOTIDE SEQUENCE</scope>
    <source>
        <strain evidence="9">JCM 4234</strain>
    </source>
</reference>
<evidence type="ECO:0000256" key="7">
    <source>
        <dbReference type="SAM" id="MobiDB-lite"/>
    </source>
</evidence>
<dbReference type="Proteomes" id="UP000653493">
    <property type="component" value="Unassembled WGS sequence"/>
</dbReference>
<name>A0A918LI71_STRGD</name>
<gene>
    <name evidence="9" type="ORF">GCM10010238_47910</name>
</gene>
<dbReference type="InterPro" id="IPR012291">
    <property type="entry name" value="CBM2_carb-bd_dom_sf"/>
</dbReference>
<evidence type="ECO:0000256" key="5">
    <source>
        <dbReference type="ARBA" id="ARBA00023163"/>
    </source>
</evidence>
<keyword evidence="2" id="KW-0732">Signal</keyword>
<dbReference type="GO" id="GO:0006352">
    <property type="term" value="P:DNA-templated transcription initiation"/>
    <property type="evidence" value="ECO:0007669"/>
    <property type="project" value="InterPro"/>
</dbReference>
<keyword evidence="6" id="KW-0119">Carbohydrate metabolism</keyword>
<dbReference type="InterPro" id="IPR008965">
    <property type="entry name" value="CBM2/CBM3_carb-bd_dom_sf"/>
</dbReference>
<keyword evidence="6" id="KW-0624">Polysaccharide degradation</keyword>
<keyword evidence="10" id="KW-1185">Reference proteome</keyword>
<dbReference type="InterPro" id="IPR001919">
    <property type="entry name" value="CBD2"/>
</dbReference>
<dbReference type="Gene3D" id="1.10.10.10">
    <property type="entry name" value="Winged helix-like DNA-binding domain superfamily/Winged helix DNA-binding domain"/>
    <property type="match status" value="1"/>
</dbReference>
<dbReference type="SUPFAM" id="SSF49384">
    <property type="entry name" value="Carbohydrate-binding domain"/>
    <property type="match status" value="1"/>
</dbReference>
<dbReference type="SUPFAM" id="SSF88659">
    <property type="entry name" value="Sigma3 and sigma4 domains of RNA polymerase sigma factors"/>
    <property type="match status" value="1"/>
</dbReference>
<evidence type="ECO:0000256" key="1">
    <source>
        <dbReference type="ARBA" id="ARBA00010641"/>
    </source>
</evidence>
<dbReference type="PROSITE" id="PS51173">
    <property type="entry name" value="CBM2"/>
    <property type="match status" value="1"/>
</dbReference>
<dbReference type="GO" id="GO:0016987">
    <property type="term" value="F:sigma factor activity"/>
    <property type="evidence" value="ECO:0007669"/>
    <property type="project" value="UniProtKB-KW"/>
</dbReference>
<dbReference type="Pfam" id="PF08281">
    <property type="entry name" value="Sigma70_r4_2"/>
    <property type="match status" value="1"/>
</dbReference>
<dbReference type="InterPro" id="IPR036388">
    <property type="entry name" value="WH-like_DNA-bd_sf"/>
</dbReference>